<sequence length="78" mass="8357">MTTYDSTVGARDDIAAPERTTGSRVKQAGQVVRNRPGIASAAVLALAAVTATGVIGGRKVAQARRPRSRWQRLLDRVR</sequence>
<dbReference type="Proteomes" id="UP000631312">
    <property type="component" value="Unassembled WGS sequence"/>
</dbReference>
<keyword evidence="6" id="KW-1185">Reference proteome</keyword>
<dbReference type="EMBL" id="JACHNC010000001">
    <property type="protein sequence ID" value="MBB4753032.1"/>
    <property type="molecule type" value="Genomic_DNA"/>
</dbReference>
<evidence type="ECO:0000313" key="3">
    <source>
        <dbReference type="EMBL" id="GIE39639.1"/>
    </source>
</evidence>
<dbReference type="EMBL" id="BOMP01000034">
    <property type="protein sequence ID" value="GIE39639.1"/>
    <property type="molecule type" value="Genomic_DNA"/>
</dbReference>
<dbReference type="RefSeq" id="WP_188124775.1">
    <property type="nucleotide sequence ID" value="NZ_BOMP01000034.1"/>
</dbReference>
<feature type="transmembrane region" description="Helical" evidence="2">
    <location>
        <begin position="38"/>
        <end position="57"/>
    </location>
</feature>
<evidence type="ECO:0000256" key="1">
    <source>
        <dbReference type="SAM" id="MobiDB-lite"/>
    </source>
</evidence>
<keyword evidence="2" id="KW-1133">Transmembrane helix</keyword>
<keyword evidence="2" id="KW-0472">Membrane</keyword>
<evidence type="ECO:0000313" key="5">
    <source>
        <dbReference type="Proteomes" id="UP000590511"/>
    </source>
</evidence>
<evidence type="ECO:0000313" key="6">
    <source>
        <dbReference type="Proteomes" id="UP000631312"/>
    </source>
</evidence>
<gene>
    <name evidence="3" type="ORF">Alo02nite_25370</name>
    <name evidence="4" type="ORF">BJ964_007193</name>
</gene>
<proteinExistence type="predicted"/>
<dbReference type="Proteomes" id="UP000590511">
    <property type="component" value="Unassembled WGS sequence"/>
</dbReference>
<evidence type="ECO:0000256" key="2">
    <source>
        <dbReference type="SAM" id="Phobius"/>
    </source>
</evidence>
<name>A0A7W7MJU6_9ACTN</name>
<keyword evidence="2" id="KW-0812">Transmembrane</keyword>
<evidence type="ECO:0000313" key="4">
    <source>
        <dbReference type="EMBL" id="MBB4753032.1"/>
    </source>
</evidence>
<accession>A0A7W7MJU6</accession>
<reference evidence="4 5" key="1">
    <citation type="submission" date="2020-08" db="EMBL/GenBank/DDBJ databases">
        <title>Sequencing the genomes of 1000 actinobacteria strains.</title>
        <authorList>
            <person name="Klenk H.-P."/>
        </authorList>
    </citation>
    <scope>NUCLEOTIDE SEQUENCE [LARGE SCALE GENOMIC DNA]</scope>
    <source>
        <strain evidence="4 5">DSM 43150</strain>
    </source>
</reference>
<comment type="caution">
    <text evidence="4">The sequence shown here is derived from an EMBL/GenBank/DDBJ whole genome shotgun (WGS) entry which is preliminary data.</text>
</comment>
<protein>
    <submittedName>
        <fullName evidence="4">Uncharacterized protein</fullName>
    </submittedName>
</protein>
<reference evidence="3 6" key="2">
    <citation type="submission" date="2021-01" db="EMBL/GenBank/DDBJ databases">
        <title>Whole genome shotgun sequence of Actinoplanes lobatus NBRC 12513.</title>
        <authorList>
            <person name="Komaki H."/>
            <person name="Tamura T."/>
        </authorList>
    </citation>
    <scope>NUCLEOTIDE SEQUENCE [LARGE SCALE GENOMIC DNA]</scope>
    <source>
        <strain evidence="3 6">NBRC 12513</strain>
    </source>
</reference>
<dbReference type="AlphaFoldDB" id="A0A7W7MJU6"/>
<feature type="region of interest" description="Disordered" evidence="1">
    <location>
        <begin position="1"/>
        <end position="26"/>
    </location>
</feature>
<organism evidence="4 5">
    <name type="scientific">Actinoplanes lobatus</name>
    <dbReference type="NCBI Taxonomy" id="113568"/>
    <lineage>
        <taxon>Bacteria</taxon>
        <taxon>Bacillati</taxon>
        <taxon>Actinomycetota</taxon>
        <taxon>Actinomycetes</taxon>
        <taxon>Micromonosporales</taxon>
        <taxon>Micromonosporaceae</taxon>
        <taxon>Actinoplanes</taxon>
    </lineage>
</organism>